<keyword evidence="1" id="KW-0812">Transmembrane</keyword>
<comment type="caution">
    <text evidence="2">The sequence shown here is derived from an EMBL/GenBank/DDBJ whole genome shotgun (WGS) entry which is preliminary data.</text>
</comment>
<dbReference type="EMBL" id="LFMY01000004">
    <property type="protein sequence ID" value="OKL61282.1"/>
    <property type="molecule type" value="Genomic_DNA"/>
</dbReference>
<reference evidence="2 3" key="1">
    <citation type="submission" date="2015-06" db="EMBL/GenBank/DDBJ databases">
        <title>Talaromyces atroroseus IBT 11181 draft genome.</title>
        <authorList>
            <person name="Rasmussen K.B."/>
            <person name="Rasmussen S."/>
            <person name="Petersen B."/>
            <person name="Sicheritz-Ponten T."/>
            <person name="Mortensen U.H."/>
            <person name="Thrane U."/>
        </authorList>
    </citation>
    <scope>NUCLEOTIDE SEQUENCE [LARGE SCALE GENOMIC DNA]</scope>
    <source>
        <strain evidence="2 3">IBT 11181</strain>
    </source>
</reference>
<evidence type="ECO:0000313" key="3">
    <source>
        <dbReference type="Proteomes" id="UP000214365"/>
    </source>
</evidence>
<sequence>MCHSTAISCSWRRKFRQILGDMPPEDAQAVNIAMLLLLQHISDSVKGKIDFLLLLLGTWLSAGLALIALVGVLPVLLLYREARTDRYRAITNVHDPHNCFISPGIALLPGKRFFQKLRVPNLAEPPKITYLKIERQCRQVFKGDQDRSSTGWVNFANILRAYCISSESGGELAVHRSESFLPVHRTWILLLGIIDRYANRPDYGLFRNEGKEEEMDDFGRKPLCGLSGFMAYNPPTSHEDIQRLNGSICFRMHSTPHMNYMEEFTGIDVMPFRTLLLLYLGYIPRGDHDVYFIGLEEQTPHEQDPRVREYYGRNDHFSTDDFYRRNDSNVTSAWQIVLDKENLIAYNHERIFREMGIVPPKVYRLERVGYASGRSFDDREYYALEQDEYINRTDIYCILRSILNLGSSSQSFLYNKHARNEKALVERIFVPQDPADFSIRLKNLLHLSTQIMDHLNIGNKPVLLEAIIALTEICQKPLVPWSRELLKRCYELDLLLRQYCKANCFAMQAISILYMLDKDFRSLYVCPEEQITHKGALVLNPTTKTVEIAPPDLEISHANQELISRFLFDFGIVFPDWPGQMSTELEEVHSQANILEVRYPEAVMACLHGHVVMAMWNMVLPANDFSTFYTKLDRLVHISAQTEPRNVTNLEEILAARYYGRRDSSA</sequence>
<dbReference type="RefSeq" id="XP_020121403.1">
    <property type="nucleotide sequence ID" value="XM_020266145.1"/>
</dbReference>
<keyword evidence="1" id="KW-0472">Membrane</keyword>
<protein>
    <submittedName>
        <fullName evidence="2">Uncharacterized protein</fullName>
    </submittedName>
</protein>
<proteinExistence type="predicted"/>
<gene>
    <name evidence="2" type="ORF">UA08_03804</name>
</gene>
<accession>A0A225AIK3</accession>
<organism evidence="2 3">
    <name type="scientific">Talaromyces atroroseus</name>
    <dbReference type="NCBI Taxonomy" id="1441469"/>
    <lineage>
        <taxon>Eukaryota</taxon>
        <taxon>Fungi</taxon>
        <taxon>Dikarya</taxon>
        <taxon>Ascomycota</taxon>
        <taxon>Pezizomycotina</taxon>
        <taxon>Eurotiomycetes</taxon>
        <taxon>Eurotiomycetidae</taxon>
        <taxon>Eurotiales</taxon>
        <taxon>Trichocomaceae</taxon>
        <taxon>Talaromyces</taxon>
        <taxon>Talaromyces sect. Trachyspermi</taxon>
    </lineage>
</organism>
<keyword evidence="3" id="KW-1185">Reference proteome</keyword>
<dbReference type="AlphaFoldDB" id="A0A225AIK3"/>
<dbReference type="GeneID" id="31003559"/>
<name>A0A225AIK3_TALAT</name>
<dbReference type="Proteomes" id="UP000214365">
    <property type="component" value="Unassembled WGS sequence"/>
</dbReference>
<evidence type="ECO:0000256" key="1">
    <source>
        <dbReference type="SAM" id="Phobius"/>
    </source>
</evidence>
<evidence type="ECO:0000313" key="2">
    <source>
        <dbReference type="EMBL" id="OKL61282.1"/>
    </source>
</evidence>
<feature type="transmembrane region" description="Helical" evidence="1">
    <location>
        <begin position="51"/>
        <end position="79"/>
    </location>
</feature>
<dbReference type="OrthoDB" id="2963168at2759"/>
<keyword evidence="1" id="KW-1133">Transmembrane helix</keyword>